<accession>A0ABD7BIJ3</accession>
<dbReference type="EMBL" id="CP061723">
    <property type="protein sequence ID" value="QOD00454.1"/>
    <property type="molecule type" value="Genomic_DNA"/>
</dbReference>
<organism evidence="1 2">
    <name type="scientific">Pseudomonas putida</name>
    <name type="common">Arthrobacter siderocapsulatus</name>
    <dbReference type="NCBI Taxonomy" id="303"/>
    <lineage>
        <taxon>Bacteria</taxon>
        <taxon>Pseudomonadati</taxon>
        <taxon>Pseudomonadota</taxon>
        <taxon>Gammaproteobacteria</taxon>
        <taxon>Pseudomonadales</taxon>
        <taxon>Pseudomonadaceae</taxon>
        <taxon>Pseudomonas</taxon>
    </lineage>
</organism>
<dbReference type="RefSeq" id="WP_191087650.1">
    <property type="nucleotide sequence ID" value="NZ_CP061723.1"/>
</dbReference>
<name>A0ABD7BIJ3_PSEPU</name>
<sequence length="166" mass="18785">MDGKRRATKASVVQLIELLTQAANIPSEFSQDDPLREAVKTQVKLAAYCNEERGIVGCSLNTFKALACTLGEGFTGVEALRIKAEKALSRRPRPRVANSRRDLQEKKASLQKIIASQDRDLQQLSLVISEMKSLCNHLVDLDLIDRKAYYELEISRINQMLQKRRK</sequence>
<gene>
    <name evidence="1" type="ORF">ID616_12525</name>
</gene>
<proteinExistence type="predicted"/>
<protein>
    <submittedName>
        <fullName evidence="1">Uncharacterized protein</fullName>
    </submittedName>
</protein>
<evidence type="ECO:0000313" key="2">
    <source>
        <dbReference type="Proteomes" id="UP000516786"/>
    </source>
</evidence>
<dbReference type="Proteomes" id="UP000516786">
    <property type="component" value="Chromosome"/>
</dbReference>
<reference evidence="1 2" key="1">
    <citation type="submission" date="2020-09" db="EMBL/GenBank/DDBJ databases">
        <title>Co-existence of a novel multidrug-resistance efflux pump with carbapenem resistance gene blaVIM-2 in one megaplasmid in Pseudomonas putida.</title>
        <authorList>
            <person name="Peng K."/>
            <person name="Li R."/>
        </authorList>
    </citation>
    <scope>NUCLEOTIDE SEQUENCE [LARGE SCALE GENOMIC DNA]</scope>
    <source>
        <strain evidence="1 2">ZXPA-20</strain>
    </source>
</reference>
<dbReference type="AlphaFoldDB" id="A0ABD7BIJ3"/>
<evidence type="ECO:0000313" key="1">
    <source>
        <dbReference type="EMBL" id="QOD00454.1"/>
    </source>
</evidence>